<proteinExistence type="inferred from homology"/>
<keyword evidence="4" id="KW-0067">ATP-binding</keyword>
<sequence length="438" mass="49557">MEKNKILDKLGIDLNPMQKASCKEILQTNKDIVLLSPTGTGKTYAYLIPLVQLVDVQSDNVQAVVLVPSRELAKQTMNVVTEMKCGVRAMALYGGRSTMDEHRLIRDTKPQLIFATPGRLNDHLDKNNFESSDIQLLVIDEFDKCLELGFQEEMQQTIAKLPFVKRRILLSATDSDIIPDFVNLNRVTRLDYRYDNESDVTRIHFYHLRSSEKDKLHLLSQLLLLLGNQSSIVFLNYRESVDRVASFLSSMGFGIAAFHGGLEQKERESALYKFSNGSANIFISTNLAARGLDIPDVDNIIHYHLPENEGEYIHRIGRTARWDKEGKVYFLLGPNEFLPEYVKESVDMIEIPDRLPPLVQPDMCTLYIGKGKKDKISKGDIVGFLCKIGGLTKSEIGRIDVMPRFSYVAVDRKKKNSVIELTKGKKIKGLNTVVEDVS</sequence>
<dbReference type="GO" id="GO:0005829">
    <property type="term" value="C:cytosol"/>
    <property type="evidence" value="ECO:0007669"/>
    <property type="project" value="TreeGrafter"/>
</dbReference>
<dbReference type="Pfam" id="PF00270">
    <property type="entry name" value="DEAD"/>
    <property type="match status" value="1"/>
</dbReference>
<dbReference type="CDD" id="cd18787">
    <property type="entry name" value="SF2_C_DEAD"/>
    <property type="match status" value="1"/>
</dbReference>
<comment type="similarity">
    <text evidence="5">Belongs to the DEAD box helicase family.</text>
</comment>
<dbReference type="InterPro" id="IPR011545">
    <property type="entry name" value="DEAD/DEAH_box_helicase_dom"/>
</dbReference>
<dbReference type="RefSeq" id="WP_060940800.1">
    <property type="nucleotide sequence ID" value="NZ_KQ957260.1"/>
</dbReference>
<reference evidence="9" key="1">
    <citation type="submission" date="2016-01" db="EMBL/GenBank/DDBJ databases">
        <authorList>
            <person name="Mitreva M."/>
            <person name="Pepin K.H."/>
            <person name="Mihindukulasuriya K.A."/>
            <person name="Fulton R."/>
            <person name="Fronick C."/>
            <person name="O'Laughlin M."/>
            <person name="Miner T."/>
            <person name="Herter B."/>
            <person name="Rosa B.A."/>
            <person name="Cordes M."/>
            <person name="Tomlinson C."/>
            <person name="Wollam A."/>
            <person name="Palsikar V.B."/>
            <person name="Mardis E.R."/>
            <person name="Wilson R.K."/>
        </authorList>
    </citation>
    <scope>NUCLEOTIDE SEQUENCE [LARGE SCALE GENOMIC DNA]</scope>
    <source>
        <strain evidence="9">MJR7716</strain>
    </source>
</reference>
<dbReference type="InterPro" id="IPR044742">
    <property type="entry name" value="DEAD/DEAH_RhlB"/>
</dbReference>
<dbReference type="InterPro" id="IPR005580">
    <property type="entry name" value="DbpA/CsdA_RNA-bd_dom"/>
</dbReference>
<evidence type="ECO:0000256" key="1">
    <source>
        <dbReference type="ARBA" id="ARBA00022741"/>
    </source>
</evidence>
<dbReference type="eggNOG" id="COG0513">
    <property type="taxonomic scope" value="Bacteria"/>
</dbReference>
<evidence type="ECO:0000313" key="8">
    <source>
        <dbReference type="EMBL" id="KXA38492.1"/>
    </source>
</evidence>
<name>A0A133Q6J9_9BACT</name>
<dbReference type="Pfam" id="PF00271">
    <property type="entry name" value="Helicase_C"/>
    <property type="match status" value="1"/>
</dbReference>
<dbReference type="PROSITE" id="PS51192">
    <property type="entry name" value="HELICASE_ATP_BIND_1"/>
    <property type="match status" value="1"/>
</dbReference>
<protein>
    <submittedName>
        <fullName evidence="8">DEAD/DEAH box helicase</fullName>
    </submittedName>
</protein>
<dbReference type="SUPFAM" id="SSF52540">
    <property type="entry name" value="P-loop containing nucleoside triphosphate hydrolases"/>
    <property type="match status" value="1"/>
</dbReference>
<organism evidence="8 9">
    <name type="scientific">Prevotella corporis</name>
    <dbReference type="NCBI Taxonomy" id="28128"/>
    <lineage>
        <taxon>Bacteria</taxon>
        <taxon>Pseudomonadati</taxon>
        <taxon>Bacteroidota</taxon>
        <taxon>Bacteroidia</taxon>
        <taxon>Bacteroidales</taxon>
        <taxon>Prevotellaceae</taxon>
        <taxon>Prevotella</taxon>
    </lineage>
</organism>
<dbReference type="AlphaFoldDB" id="A0A133Q6J9"/>
<feature type="domain" description="Helicase C-terminal" evidence="7">
    <location>
        <begin position="218"/>
        <end position="364"/>
    </location>
</feature>
<dbReference type="Proteomes" id="UP000070533">
    <property type="component" value="Unassembled WGS sequence"/>
</dbReference>
<evidence type="ECO:0000313" key="9">
    <source>
        <dbReference type="Proteomes" id="UP000070533"/>
    </source>
</evidence>
<dbReference type="InterPro" id="IPR001650">
    <property type="entry name" value="Helicase_C-like"/>
</dbReference>
<dbReference type="CDD" id="cd12252">
    <property type="entry name" value="RRM_DbpA"/>
    <property type="match status" value="1"/>
</dbReference>
<feature type="domain" description="Helicase ATP-binding" evidence="6">
    <location>
        <begin position="23"/>
        <end position="192"/>
    </location>
</feature>
<evidence type="ECO:0000259" key="7">
    <source>
        <dbReference type="PROSITE" id="PS51194"/>
    </source>
</evidence>
<dbReference type="Pfam" id="PF03880">
    <property type="entry name" value="DbpA"/>
    <property type="match status" value="1"/>
</dbReference>
<dbReference type="STRING" id="28128.HMPREF3226_01584"/>
<dbReference type="SMART" id="SM00487">
    <property type="entry name" value="DEXDc"/>
    <property type="match status" value="1"/>
</dbReference>
<dbReference type="GO" id="GO:0003724">
    <property type="term" value="F:RNA helicase activity"/>
    <property type="evidence" value="ECO:0007669"/>
    <property type="project" value="TreeGrafter"/>
</dbReference>
<dbReference type="GO" id="GO:0016787">
    <property type="term" value="F:hydrolase activity"/>
    <property type="evidence" value="ECO:0007669"/>
    <property type="project" value="UniProtKB-KW"/>
</dbReference>
<keyword evidence="2" id="KW-0378">Hydrolase</keyword>
<comment type="caution">
    <text evidence="8">The sequence shown here is derived from an EMBL/GenBank/DDBJ whole genome shotgun (WGS) entry which is preliminary data.</text>
</comment>
<dbReference type="PATRIC" id="fig|28128.5.peg.1624"/>
<dbReference type="InterPro" id="IPR014001">
    <property type="entry name" value="Helicase_ATP-bd"/>
</dbReference>
<dbReference type="GO" id="GO:0005524">
    <property type="term" value="F:ATP binding"/>
    <property type="evidence" value="ECO:0007669"/>
    <property type="project" value="UniProtKB-KW"/>
</dbReference>
<dbReference type="CDD" id="cd00268">
    <property type="entry name" value="DEADc"/>
    <property type="match status" value="1"/>
</dbReference>
<evidence type="ECO:0000256" key="4">
    <source>
        <dbReference type="ARBA" id="ARBA00022840"/>
    </source>
</evidence>
<accession>A0A133Q6J9</accession>
<keyword evidence="1" id="KW-0547">Nucleotide-binding</keyword>
<dbReference type="Gene3D" id="3.30.70.330">
    <property type="match status" value="1"/>
</dbReference>
<dbReference type="PROSITE" id="PS51194">
    <property type="entry name" value="HELICASE_CTER"/>
    <property type="match status" value="1"/>
</dbReference>
<evidence type="ECO:0000256" key="2">
    <source>
        <dbReference type="ARBA" id="ARBA00022801"/>
    </source>
</evidence>
<dbReference type="InterPro" id="IPR012677">
    <property type="entry name" value="Nucleotide-bd_a/b_plait_sf"/>
</dbReference>
<gene>
    <name evidence="8" type="ORF">HMPREF3226_01584</name>
</gene>
<keyword evidence="3 8" id="KW-0347">Helicase</keyword>
<dbReference type="SMART" id="SM00490">
    <property type="entry name" value="HELICc"/>
    <property type="match status" value="1"/>
</dbReference>
<keyword evidence="9" id="KW-1185">Reference proteome</keyword>
<dbReference type="Gene3D" id="3.40.50.300">
    <property type="entry name" value="P-loop containing nucleotide triphosphate hydrolases"/>
    <property type="match status" value="2"/>
</dbReference>
<dbReference type="InterPro" id="IPR050079">
    <property type="entry name" value="DEAD_box_RNA_helicase"/>
</dbReference>
<evidence type="ECO:0000256" key="5">
    <source>
        <dbReference type="ARBA" id="ARBA00038437"/>
    </source>
</evidence>
<evidence type="ECO:0000259" key="6">
    <source>
        <dbReference type="PROSITE" id="PS51192"/>
    </source>
</evidence>
<dbReference type="OrthoDB" id="9785240at2"/>
<dbReference type="GO" id="GO:0003676">
    <property type="term" value="F:nucleic acid binding"/>
    <property type="evidence" value="ECO:0007669"/>
    <property type="project" value="InterPro"/>
</dbReference>
<dbReference type="InterPro" id="IPR027417">
    <property type="entry name" value="P-loop_NTPase"/>
</dbReference>
<dbReference type="PANTHER" id="PTHR47959:SF1">
    <property type="entry name" value="ATP-DEPENDENT RNA HELICASE DBPA"/>
    <property type="match status" value="1"/>
</dbReference>
<evidence type="ECO:0000256" key="3">
    <source>
        <dbReference type="ARBA" id="ARBA00022806"/>
    </source>
</evidence>
<dbReference type="EMBL" id="LRQG01000113">
    <property type="protein sequence ID" value="KXA38492.1"/>
    <property type="molecule type" value="Genomic_DNA"/>
</dbReference>
<dbReference type="PANTHER" id="PTHR47959">
    <property type="entry name" value="ATP-DEPENDENT RNA HELICASE RHLE-RELATED"/>
    <property type="match status" value="1"/>
</dbReference>